<dbReference type="Pfam" id="PF09527">
    <property type="entry name" value="ATPase_gene1"/>
    <property type="match status" value="1"/>
</dbReference>
<organism evidence="2 3">
    <name type="scientific">Candidatus Nomurabacteria bacterium RIFCSPLOWO2_01_FULL_46_18</name>
    <dbReference type="NCBI Taxonomy" id="1801783"/>
    <lineage>
        <taxon>Bacteria</taxon>
        <taxon>Candidatus Nomuraibacteriota</taxon>
    </lineage>
</organism>
<evidence type="ECO:0000313" key="3">
    <source>
        <dbReference type="Proteomes" id="UP000179381"/>
    </source>
</evidence>
<keyword evidence="1" id="KW-1133">Transmembrane helix</keyword>
<sequence>MIEEKKESKSNWVVGFEIFSRVSAWVIGPIIVALIFGKTLDLYFGTAPWIFLTLTVLSFFISIIGIWRILVKYIKNLERELKEKKNDTGEHTN</sequence>
<comment type="caution">
    <text evidence="2">The sequence shown here is derived from an EMBL/GenBank/DDBJ whole genome shotgun (WGS) entry which is preliminary data.</text>
</comment>
<accession>A0A1F6XCE2</accession>
<gene>
    <name evidence="2" type="ORF">A2933_02120</name>
</gene>
<feature type="transmembrane region" description="Helical" evidence="1">
    <location>
        <begin position="12"/>
        <end position="37"/>
    </location>
</feature>
<keyword evidence="1" id="KW-0472">Membrane</keyword>
<evidence type="ECO:0000256" key="1">
    <source>
        <dbReference type="SAM" id="Phobius"/>
    </source>
</evidence>
<reference evidence="2 3" key="1">
    <citation type="journal article" date="2016" name="Nat. Commun.">
        <title>Thousands of microbial genomes shed light on interconnected biogeochemical processes in an aquifer system.</title>
        <authorList>
            <person name="Anantharaman K."/>
            <person name="Brown C.T."/>
            <person name="Hug L.A."/>
            <person name="Sharon I."/>
            <person name="Castelle C.J."/>
            <person name="Probst A.J."/>
            <person name="Thomas B.C."/>
            <person name="Singh A."/>
            <person name="Wilkins M.J."/>
            <person name="Karaoz U."/>
            <person name="Brodie E.L."/>
            <person name="Williams K.H."/>
            <person name="Hubbard S.S."/>
            <person name="Banfield J.F."/>
        </authorList>
    </citation>
    <scope>NUCLEOTIDE SEQUENCE [LARGE SCALE GENOMIC DNA]</scope>
</reference>
<name>A0A1F6XCE2_9BACT</name>
<dbReference type="EMBL" id="MFVH01000021">
    <property type="protein sequence ID" value="OGI91807.1"/>
    <property type="molecule type" value="Genomic_DNA"/>
</dbReference>
<proteinExistence type="predicted"/>
<keyword evidence="1" id="KW-0812">Transmembrane</keyword>
<evidence type="ECO:0008006" key="4">
    <source>
        <dbReference type="Google" id="ProtNLM"/>
    </source>
</evidence>
<evidence type="ECO:0000313" key="2">
    <source>
        <dbReference type="EMBL" id="OGI91807.1"/>
    </source>
</evidence>
<protein>
    <recommendedName>
        <fullName evidence="4">AtpZ/AtpI family protein</fullName>
    </recommendedName>
</protein>
<dbReference type="InterPro" id="IPR032820">
    <property type="entry name" value="ATPase_put"/>
</dbReference>
<feature type="transmembrane region" description="Helical" evidence="1">
    <location>
        <begin position="49"/>
        <end position="71"/>
    </location>
</feature>
<dbReference type="Proteomes" id="UP000179381">
    <property type="component" value="Unassembled WGS sequence"/>
</dbReference>
<dbReference type="AlphaFoldDB" id="A0A1F6XCE2"/>